<feature type="compositionally biased region" description="Polar residues" evidence="1">
    <location>
        <begin position="495"/>
        <end position="507"/>
    </location>
</feature>
<reference evidence="3 4" key="1">
    <citation type="journal article" date="2014" name="Nat. Commun.">
        <title>Klebsormidium flaccidum genome reveals primary factors for plant terrestrial adaptation.</title>
        <authorList>
            <person name="Hori K."/>
            <person name="Maruyama F."/>
            <person name="Fujisawa T."/>
            <person name="Togashi T."/>
            <person name="Yamamoto N."/>
            <person name="Seo M."/>
            <person name="Sato S."/>
            <person name="Yamada T."/>
            <person name="Mori H."/>
            <person name="Tajima N."/>
            <person name="Moriyama T."/>
            <person name="Ikeuchi M."/>
            <person name="Watanabe M."/>
            <person name="Wada H."/>
            <person name="Kobayashi K."/>
            <person name="Saito M."/>
            <person name="Masuda T."/>
            <person name="Sasaki-Sekimoto Y."/>
            <person name="Mashiguchi K."/>
            <person name="Awai K."/>
            <person name="Shimojima M."/>
            <person name="Masuda S."/>
            <person name="Iwai M."/>
            <person name="Nobusawa T."/>
            <person name="Narise T."/>
            <person name="Kondo S."/>
            <person name="Saito H."/>
            <person name="Sato R."/>
            <person name="Murakawa M."/>
            <person name="Ihara Y."/>
            <person name="Oshima-Yamada Y."/>
            <person name="Ohtaka K."/>
            <person name="Satoh M."/>
            <person name="Sonobe K."/>
            <person name="Ishii M."/>
            <person name="Ohtani R."/>
            <person name="Kanamori-Sato M."/>
            <person name="Honoki R."/>
            <person name="Miyazaki D."/>
            <person name="Mochizuki H."/>
            <person name="Umetsu J."/>
            <person name="Higashi K."/>
            <person name="Shibata D."/>
            <person name="Kamiya Y."/>
            <person name="Sato N."/>
            <person name="Nakamura Y."/>
            <person name="Tabata S."/>
            <person name="Ida S."/>
            <person name="Kurokawa K."/>
            <person name="Ohta H."/>
        </authorList>
    </citation>
    <scope>NUCLEOTIDE SEQUENCE [LARGE SCALE GENOMIC DNA]</scope>
    <source>
        <strain evidence="3 4">NIES-2285</strain>
    </source>
</reference>
<gene>
    <name evidence="3" type="ORF">KFL_000260500</name>
</gene>
<feature type="compositionally biased region" description="Gly residues" evidence="1">
    <location>
        <begin position="141"/>
        <end position="171"/>
    </location>
</feature>
<keyword evidence="2" id="KW-0472">Membrane</keyword>
<dbReference type="AlphaFoldDB" id="A0A1Y1HMJ4"/>
<feature type="region of interest" description="Disordered" evidence="1">
    <location>
        <begin position="1"/>
        <end position="293"/>
    </location>
</feature>
<feature type="compositionally biased region" description="Polar residues" evidence="1">
    <location>
        <begin position="954"/>
        <end position="970"/>
    </location>
</feature>
<accession>A0A1Y1HMJ4</accession>
<evidence type="ECO:0000256" key="2">
    <source>
        <dbReference type="SAM" id="Phobius"/>
    </source>
</evidence>
<feature type="compositionally biased region" description="Low complexity" evidence="1">
    <location>
        <begin position="248"/>
        <end position="292"/>
    </location>
</feature>
<feature type="compositionally biased region" description="Low complexity" evidence="1">
    <location>
        <begin position="878"/>
        <end position="887"/>
    </location>
</feature>
<feature type="region of interest" description="Disordered" evidence="1">
    <location>
        <begin position="861"/>
        <end position="970"/>
    </location>
</feature>
<evidence type="ECO:0000313" key="4">
    <source>
        <dbReference type="Proteomes" id="UP000054558"/>
    </source>
</evidence>
<keyword evidence="4" id="KW-1185">Reference proteome</keyword>
<organism evidence="3 4">
    <name type="scientific">Klebsormidium nitens</name>
    <name type="common">Green alga</name>
    <name type="synonym">Ulothrix nitens</name>
    <dbReference type="NCBI Taxonomy" id="105231"/>
    <lineage>
        <taxon>Eukaryota</taxon>
        <taxon>Viridiplantae</taxon>
        <taxon>Streptophyta</taxon>
        <taxon>Klebsormidiophyceae</taxon>
        <taxon>Klebsormidiales</taxon>
        <taxon>Klebsormidiaceae</taxon>
        <taxon>Klebsormidium</taxon>
    </lineage>
</organism>
<keyword evidence="2" id="KW-1133">Transmembrane helix</keyword>
<dbReference type="Proteomes" id="UP000054558">
    <property type="component" value="Unassembled WGS sequence"/>
</dbReference>
<sequence length="970" mass="94394">MGIQQRTFQKLPAVTGNPGSTPSQPPHGGASGPTPEQGGVSTNSPGGGGSTPSPGGSSSPGGTGSPGSGSPPAGNGGGSGTPPEGNGEASGSPPGGNGGANGSPPEENGGTNGSPPGGNGGVNGSPQGGNGGVNGSPPEGNLGGSGSPPGGNGGAIGSPPGGIGGAIGSPPGGHWTPPSETGGSGSPPSSGNGGGSPPDGSGGTGSPGSGSGSNSPPESPPTDAPGAGGSPTEWPAPPADGPAGGPSVGSPPDSAGQPTASPGSGTGAPGEAAGAEGPAEAPSESPSESPSGAPGGPICVGACNPGGGAEIIVTGQAFDSYLQSCTTFVDVNGNGIQDADEPSGMTDLFGQFNLSTPVYAPLVLLAGGECTDAATGVLLPGILSAPPGATVITPLTTLITQLGTRQNIEAVAAERILAEGLGLNVSAALTLTSTDVIAAVLATQDGAAARVVVQNTRAQNVAAMAAALMSAGGDRAAGAAATFGSLADAIWTLPTPDSGTAQGSGTSEGDETDAQLATEANNDTTGGSSPGAGQASLQLRRLLGMLSEGSPGGSIGNLDSRRSMTGVDVTVEDGCKEGGLERRPHCSRRVEAGTSGMNAELEEMTASRQGSGLEGDSSNGRQNLKGRKGRKLRRLLQDEADASDKTADSPADLTDPVFLESALEGAYKLLSNTSVRGLQPMTSTNDSTFGAPALSADDFALAASAMGVANAAMDAPLEAFLQLNLAGNTNRSAAIEFLNEIWRRAKVAQSNFADVLVQLGAGEINRTAAAAALSPAAFESLVANTTLLVSSGGGQASLQAQTGAPPPPGVIELPGSVVGGKHRAKSWVWIVIGVAVGVGGLLLCCCCGGVAYYCYRRKKNRRTGHRGADPEQGPPISPRRWPWSPRPVASSDHSTPPTEESPDVASPVESPPVSPGAILRSHSIALPPSTHLLPVAAQAETAREAPPGVDETPQETAFSTPRSGISSDSD</sequence>
<feature type="compositionally biased region" description="Gly residues" evidence="1">
    <location>
        <begin position="191"/>
        <end position="211"/>
    </location>
</feature>
<evidence type="ECO:0000256" key="1">
    <source>
        <dbReference type="SAM" id="MobiDB-lite"/>
    </source>
</evidence>
<feature type="compositionally biased region" description="Low complexity" evidence="1">
    <location>
        <begin position="172"/>
        <end position="190"/>
    </location>
</feature>
<dbReference type="OrthoDB" id="552885at2759"/>
<feature type="compositionally biased region" description="Gly residues" evidence="1">
    <location>
        <begin position="110"/>
        <end position="134"/>
    </location>
</feature>
<feature type="region of interest" description="Disordered" evidence="1">
    <location>
        <begin position="604"/>
        <end position="632"/>
    </location>
</feature>
<evidence type="ECO:0000313" key="3">
    <source>
        <dbReference type="EMBL" id="GAQ79233.1"/>
    </source>
</evidence>
<feature type="compositionally biased region" description="Gly residues" evidence="1">
    <location>
        <begin position="58"/>
        <end position="67"/>
    </location>
</feature>
<dbReference type="EMBL" id="DF236975">
    <property type="protein sequence ID" value="GAQ79233.1"/>
    <property type="molecule type" value="Genomic_DNA"/>
</dbReference>
<dbReference type="OMA" id="AVRNDNN"/>
<dbReference type="STRING" id="105231.A0A1Y1HMJ4"/>
<name>A0A1Y1HMJ4_KLENI</name>
<keyword evidence="2" id="KW-0812">Transmembrane</keyword>
<feature type="compositionally biased region" description="Low complexity" evidence="1">
    <location>
        <begin position="81"/>
        <end position="92"/>
    </location>
</feature>
<feature type="transmembrane region" description="Helical" evidence="2">
    <location>
        <begin position="827"/>
        <end position="855"/>
    </location>
</feature>
<feature type="region of interest" description="Disordered" evidence="1">
    <location>
        <begin position="494"/>
        <end position="513"/>
    </location>
</feature>
<proteinExistence type="predicted"/>
<protein>
    <submittedName>
        <fullName evidence="3">Uncharacterized protein</fullName>
    </submittedName>
</protein>